<accession>A0ABW5WGZ6</accession>
<evidence type="ECO:0000256" key="1">
    <source>
        <dbReference type="SAM" id="MobiDB-lite"/>
    </source>
</evidence>
<sequence length="177" mass="18311">MRRPALAVCALLALTSCATSGAESTGPAASTTVQTTTAPRNAGSAPGSVIEFGTDYRFDSGLVVTVSGPKPFRPSESAYPRAERAAAFSVVVYNESGQPYRLSGLSVSATADDRAATQVVDPTQGFNGIVDADRDLPPGEIVRLSFAFVVPATTSPVRLTVRPDTSTPARAIYTGTV</sequence>
<name>A0ABW5WGZ6_9PSEU</name>
<evidence type="ECO:0000313" key="4">
    <source>
        <dbReference type="Proteomes" id="UP001597478"/>
    </source>
</evidence>
<reference evidence="4" key="1">
    <citation type="journal article" date="2019" name="Int. J. Syst. Evol. Microbiol.">
        <title>The Global Catalogue of Microorganisms (GCM) 10K type strain sequencing project: providing services to taxonomists for standard genome sequencing and annotation.</title>
        <authorList>
            <consortium name="The Broad Institute Genomics Platform"/>
            <consortium name="The Broad Institute Genome Sequencing Center for Infectious Disease"/>
            <person name="Wu L."/>
            <person name="Ma J."/>
        </authorList>
    </citation>
    <scope>NUCLEOTIDE SEQUENCE [LARGE SCALE GENOMIC DNA]</scope>
    <source>
        <strain evidence="4">IBRC-M 10906</strain>
    </source>
</reference>
<gene>
    <name evidence="3" type="ORF">ACFS2C_23985</name>
</gene>
<feature type="compositionally biased region" description="Polar residues" evidence="1">
    <location>
        <begin position="20"/>
        <end position="39"/>
    </location>
</feature>
<feature type="region of interest" description="Disordered" evidence="1">
    <location>
        <begin position="20"/>
        <end position="46"/>
    </location>
</feature>
<dbReference type="PROSITE" id="PS51257">
    <property type="entry name" value="PROKAR_LIPOPROTEIN"/>
    <property type="match status" value="1"/>
</dbReference>
<evidence type="ECO:0008006" key="5">
    <source>
        <dbReference type="Google" id="ProtNLM"/>
    </source>
</evidence>
<feature type="signal peptide" evidence="2">
    <location>
        <begin position="1"/>
        <end position="21"/>
    </location>
</feature>
<keyword evidence="4" id="KW-1185">Reference proteome</keyword>
<dbReference type="Proteomes" id="UP001597478">
    <property type="component" value="Unassembled WGS sequence"/>
</dbReference>
<keyword evidence="2" id="KW-0732">Signal</keyword>
<dbReference type="EMBL" id="JBHUOF010000048">
    <property type="protein sequence ID" value="MFD2802454.1"/>
    <property type="molecule type" value="Genomic_DNA"/>
</dbReference>
<evidence type="ECO:0000313" key="3">
    <source>
        <dbReference type="EMBL" id="MFD2802454.1"/>
    </source>
</evidence>
<organism evidence="3 4">
    <name type="scientific">Prauserella oleivorans</name>
    <dbReference type="NCBI Taxonomy" id="1478153"/>
    <lineage>
        <taxon>Bacteria</taxon>
        <taxon>Bacillati</taxon>
        <taxon>Actinomycetota</taxon>
        <taxon>Actinomycetes</taxon>
        <taxon>Pseudonocardiales</taxon>
        <taxon>Pseudonocardiaceae</taxon>
        <taxon>Prauserella</taxon>
    </lineage>
</organism>
<evidence type="ECO:0000256" key="2">
    <source>
        <dbReference type="SAM" id="SignalP"/>
    </source>
</evidence>
<feature type="chain" id="PRO_5046755250" description="DUF4352 domain-containing protein" evidence="2">
    <location>
        <begin position="22"/>
        <end position="177"/>
    </location>
</feature>
<dbReference type="RefSeq" id="WP_377394567.1">
    <property type="nucleotide sequence ID" value="NZ_JBHSAN010000052.1"/>
</dbReference>
<proteinExistence type="predicted"/>
<comment type="caution">
    <text evidence="3">The sequence shown here is derived from an EMBL/GenBank/DDBJ whole genome shotgun (WGS) entry which is preliminary data.</text>
</comment>
<protein>
    <recommendedName>
        <fullName evidence="5">DUF4352 domain-containing protein</fullName>
    </recommendedName>
</protein>